<dbReference type="InterPro" id="IPR011990">
    <property type="entry name" value="TPR-like_helical_dom_sf"/>
</dbReference>
<dbReference type="PANTHER" id="PTHR16305:SF28">
    <property type="entry name" value="GUANYLATE CYCLASE DOMAIN-CONTAINING PROTEIN"/>
    <property type="match status" value="1"/>
</dbReference>
<dbReference type="CDD" id="cd07302">
    <property type="entry name" value="CHD"/>
    <property type="match status" value="1"/>
</dbReference>
<dbReference type="InterPro" id="IPR001054">
    <property type="entry name" value="A/G_cyclase"/>
</dbReference>
<evidence type="ECO:0000313" key="4">
    <source>
        <dbReference type="EMBL" id="CAB4882040.1"/>
    </source>
</evidence>
<dbReference type="SMART" id="SM00044">
    <property type="entry name" value="CYCc"/>
    <property type="match status" value="1"/>
</dbReference>
<dbReference type="GO" id="GO:0005737">
    <property type="term" value="C:cytoplasm"/>
    <property type="evidence" value="ECO:0007669"/>
    <property type="project" value="TreeGrafter"/>
</dbReference>
<dbReference type="AlphaFoldDB" id="A0A6J7ELK0"/>
<keyword evidence="2" id="KW-0067">ATP-binding</keyword>
<sequence>MAAATLEERRVVTVLFADLVGFTTLSENLDPEHVKRLVDSCFQRLVEDITTFGGTVDKFVGDGIVALFGVPVAHEDDAERAVRAGLRMQESLASFAASRVTTDDSAALQMRVGINTGVALVGTVAGTDHTAMGDVVNTASRLQSLAPPGGVLVGETTHGLTVDNIDYVSQGELSAKGREAAVAAWLAKGAVAQPGARRRRRDVAIMGRSTELGLTIAAVDFAMANSQAALIAVDGEGGVGKSRLVDELLDAARLKYALLVVEGFAVPYGESNVWWPVASALFDRLELDAAPSIDTIREMAAALGHELFGDVDDATKQGLAEAFQHLLGYPSKLDDVDPVTARDAVTRAVTAVLERKLRQGAVLLSITDVHWADPVVLALCEHLLVALARTPFVLVTTNRPDPELVWPPVSTRAAVVRLPLEPLGRISAGQLCRAIIGPDADEATITTIYERSGGNPLFLEELAVLVAEGGDVRALPDSLRAVIAARLDQLPPDQRAAIDNAAVLGPSGSVTSLERFAAELGQRLDIAVLDGLLDGGLLEIEGRRWSFKSDSVREVAYQTLTKAVRAARHMGVAKSMLGRQVNPDDVAHHLASAAELVSELGQLAGVPDDVFEQAVLALQSATERSVEQGNLRQIVRYSTRAVDLLELGPKSADTRQTRAGLRLKRINALVDLRQLDRARAESDSVLSEALSAGDQLIEAGARRARGQISQIGGDLPAARRQLGEAIDLFRELGDFQQLADTLRLRGFLELFGGSLADAEWLFGEAESIYIELGDRRGLGYIEQHRAFMAFLSGNMDVAAEHLRRAFETLTELGDRAGVGWVNGLMAFVHFYNRRFKEADELANAVRHEARERGDEWAEGMMLTLLASMRLWTGHVEAAAGLAEQARARFKKLGDGFGLAQSLAVLGRTQVALGDPNAARTSEALLAQSDQFGQAAFPFVAAAGIAMHSGDGRATVTLADEAIERLRKVQADAGESWVIRAAGLAQIGDYEEARTALAHVSNGIEAHPFFQSIRALVAALQGSADEAIEAATEVSDAVGHTYLDGVIAGIAAGSSAAAAGDGLAARGWLERAVSLAVITQDAVATALALTAYAHVLGAPHAHGAGDATALGAGWRSVVEALPTAK</sequence>
<keyword evidence="1" id="KW-0547">Nucleotide-binding</keyword>
<reference evidence="4" key="1">
    <citation type="submission" date="2020-05" db="EMBL/GenBank/DDBJ databases">
        <authorList>
            <person name="Chiriac C."/>
            <person name="Salcher M."/>
            <person name="Ghai R."/>
            <person name="Kavagutti S V."/>
        </authorList>
    </citation>
    <scope>NUCLEOTIDE SEQUENCE</scope>
</reference>
<dbReference type="EMBL" id="CAFBLP010000038">
    <property type="protein sequence ID" value="CAB4882040.1"/>
    <property type="molecule type" value="Genomic_DNA"/>
</dbReference>
<feature type="domain" description="Guanylate cyclase" evidence="3">
    <location>
        <begin position="13"/>
        <end position="143"/>
    </location>
</feature>
<dbReference type="PROSITE" id="PS50125">
    <property type="entry name" value="GUANYLATE_CYCLASE_2"/>
    <property type="match status" value="1"/>
</dbReference>
<name>A0A6J7ELK0_9ZZZZ</name>
<evidence type="ECO:0000256" key="2">
    <source>
        <dbReference type="ARBA" id="ARBA00022840"/>
    </source>
</evidence>
<dbReference type="SUPFAM" id="SSF48452">
    <property type="entry name" value="TPR-like"/>
    <property type="match status" value="2"/>
</dbReference>
<dbReference type="GO" id="GO:0004016">
    <property type="term" value="F:adenylate cyclase activity"/>
    <property type="evidence" value="ECO:0007669"/>
    <property type="project" value="TreeGrafter"/>
</dbReference>
<dbReference type="InterPro" id="IPR027417">
    <property type="entry name" value="P-loop_NTPase"/>
</dbReference>
<dbReference type="SUPFAM" id="SSF55073">
    <property type="entry name" value="Nucleotide cyclase"/>
    <property type="match status" value="1"/>
</dbReference>
<gene>
    <name evidence="4" type="ORF">UFOPK3376_01632</name>
</gene>
<evidence type="ECO:0000259" key="3">
    <source>
        <dbReference type="PROSITE" id="PS50125"/>
    </source>
</evidence>
<dbReference type="Pfam" id="PF13191">
    <property type="entry name" value="AAA_16"/>
    <property type="match status" value="1"/>
</dbReference>
<organism evidence="4">
    <name type="scientific">freshwater metagenome</name>
    <dbReference type="NCBI Taxonomy" id="449393"/>
    <lineage>
        <taxon>unclassified sequences</taxon>
        <taxon>metagenomes</taxon>
        <taxon>ecological metagenomes</taxon>
    </lineage>
</organism>
<dbReference type="GO" id="GO:0005524">
    <property type="term" value="F:ATP binding"/>
    <property type="evidence" value="ECO:0007669"/>
    <property type="project" value="UniProtKB-KW"/>
</dbReference>
<dbReference type="GO" id="GO:0035556">
    <property type="term" value="P:intracellular signal transduction"/>
    <property type="evidence" value="ECO:0007669"/>
    <property type="project" value="InterPro"/>
</dbReference>
<dbReference type="Gene3D" id="3.30.70.1230">
    <property type="entry name" value="Nucleotide cyclase"/>
    <property type="match status" value="1"/>
</dbReference>
<dbReference type="SUPFAM" id="SSF52540">
    <property type="entry name" value="P-loop containing nucleoside triphosphate hydrolases"/>
    <property type="match status" value="1"/>
</dbReference>
<accession>A0A6J7ELK0</accession>
<dbReference type="InterPro" id="IPR029787">
    <property type="entry name" value="Nucleotide_cyclase"/>
</dbReference>
<dbReference type="GO" id="GO:0009190">
    <property type="term" value="P:cyclic nucleotide biosynthetic process"/>
    <property type="evidence" value="ECO:0007669"/>
    <property type="project" value="InterPro"/>
</dbReference>
<protein>
    <submittedName>
        <fullName evidence="4">Unannotated protein</fullName>
    </submittedName>
</protein>
<dbReference type="Pfam" id="PF00211">
    <property type="entry name" value="Guanylate_cyc"/>
    <property type="match status" value="1"/>
</dbReference>
<dbReference type="Gene3D" id="1.25.40.10">
    <property type="entry name" value="Tetratricopeptide repeat domain"/>
    <property type="match status" value="1"/>
</dbReference>
<dbReference type="PANTHER" id="PTHR16305">
    <property type="entry name" value="TESTICULAR SOLUBLE ADENYLYL CYCLASE"/>
    <property type="match status" value="1"/>
</dbReference>
<dbReference type="InterPro" id="IPR041664">
    <property type="entry name" value="AAA_16"/>
</dbReference>
<evidence type="ECO:0000256" key="1">
    <source>
        <dbReference type="ARBA" id="ARBA00022741"/>
    </source>
</evidence>
<proteinExistence type="predicted"/>